<dbReference type="Proteomes" id="UP001235094">
    <property type="component" value="Unassembled WGS sequence"/>
</dbReference>
<sequence>MSRFVAPDLGSLGDVPQVVTVDFEAIKSGRDEFLIEALAQRGVTYDVAKLETDPLVVAYSEGGGYQEMLWRQRVNEAIRALTLAKARGGDLDHIATTYAGISRLIYDNAADDQPPNSQWDGVRGKWVELDDIFRERIKLAFEAFSTAGPEGAYVFHGLELDGVRDIADAAAYSEEDGATYSATLHADAYSAGMRSTPFSGRGNGDPVLAPEILLVVLPTLAYGAADQPLLDRAFTAVTAQDVRPLGDNVRVEAATVTTYNIAVTLYYAPGADATTLAAEAAKRLTAYALARRRIGLAVQREVIGGRAAVDDNVTIDVTSPSSDILPGSKGAAQVGTITVTPVQTVGTWDDD</sequence>
<evidence type="ECO:0000313" key="2">
    <source>
        <dbReference type="Proteomes" id="UP001235094"/>
    </source>
</evidence>
<comment type="caution">
    <text evidence="1">The sequence shown here is derived from an EMBL/GenBank/DDBJ whole genome shotgun (WGS) entry which is preliminary data.</text>
</comment>
<gene>
    <name evidence="1" type="ORF">QOZ99_001766</name>
</gene>
<accession>A0ABU0LQ88</accession>
<dbReference type="InterPro" id="IPR014507">
    <property type="entry name" value="Baseplate_assembly_J_pred"/>
</dbReference>
<dbReference type="PIRSF" id="PIRSF020481">
    <property type="entry name" value="BAP"/>
    <property type="match status" value="1"/>
</dbReference>
<dbReference type="RefSeq" id="WP_306889593.1">
    <property type="nucleotide sequence ID" value="NZ_JAUSVR010000004.1"/>
</dbReference>
<keyword evidence="2" id="KW-1185">Reference proteome</keyword>
<organism evidence="1 2">
    <name type="scientific">Ancylobacter amanitiformis</name>
    <dbReference type="NCBI Taxonomy" id="217069"/>
    <lineage>
        <taxon>Bacteria</taxon>
        <taxon>Pseudomonadati</taxon>
        <taxon>Pseudomonadota</taxon>
        <taxon>Alphaproteobacteria</taxon>
        <taxon>Hyphomicrobiales</taxon>
        <taxon>Xanthobacteraceae</taxon>
        <taxon>Ancylobacter</taxon>
    </lineage>
</organism>
<dbReference type="EMBL" id="JAUSVR010000004">
    <property type="protein sequence ID" value="MDQ0510878.1"/>
    <property type="molecule type" value="Genomic_DNA"/>
</dbReference>
<reference evidence="1 2" key="1">
    <citation type="submission" date="2023-07" db="EMBL/GenBank/DDBJ databases">
        <title>Genomic Encyclopedia of Type Strains, Phase IV (KMG-IV): sequencing the most valuable type-strain genomes for metagenomic binning, comparative biology and taxonomic classification.</title>
        <authorList>
            <person name="Goeker M."/>
        </authorList>
    </citation>
    <scope>NUCLEOTIDE SEQUENCE [LARGE SCALE GENOMIC DNA]</scope>
    <source>
        <strain evidence="1 2">DSM 15561</strain>
    </source>
</reference>
<protein>
    <submittedName>
        <fullName evidence="1">Phage-related baseplate assembly protein</fullName>
    </submittedName>
</protein>
<proteinExistence type="predicted"/>
<evidence type="ECO:0000313" key="1">
    <source>
        <dbReference type="EMBL" id="MDQ0510878.1"/>
    </source>
</evidence>
<name>A0ABU0LQ88_9HYPH</name>